<dbReference type="InterPro" id="IPR013096">
    <property type="entry name" value="Cupin_2"/>
</dbReference>
<dbReference type="OrthoDB" id="2237754at2"/>
<dbReference type="InterPro" id="IPR018060">
    <property type="entry name" value="HTH_AraC"/>
</dbReference>
<sequence>MLRDDQLRVFWISRIDYEKNSGVKKHYHSDIFQLLFIMDGEGVIEINGQEYPLMPKYAYFISKENEHHFYFKKPSSTIDIKFDIISSDLEELIKTQKIQIPYFMSDSSKIKELFKTSIHNKQNDKLTPYLVDVLFKNILLLLVQETQEIQNSSHDSAPAMLQRNTNDFPIQKFLIENLHQKISLDDISKHFNYHPHYIIDLFKQKLNTTPMKYLQLLRIEKAKEFLEFSNLSISEIADKIGLSTPYFSRLFHSMEGTSPTDYRDQTRTVVGKPIILDENFISSLPKQPPISNQK</sequence>
<keyword evidence="6" id="KW-1185">Reference proteome</keyword>
<dbReference type="Pfam" id="PF07883">
    <property type="entry name" value="Cupin_2"/>
    <property type="match status" value="1"/>
</dbReference>
<dbReference type="SUPFAM" id="SSF46689">
    <property type="entry name" value="Homeodomain-like"/>
    <property type="match status" value="2"/>
</dbReference>
<protein>
    <submittedName>
        <fullName evidence="5">Cupin domain-containing protein</fullName>
    </submittedName>
</protein>
<dbReference type="GO" id="GO:0003700">
    <property type="term" value="F:DNA-binding transcription factor activity"/>
    <property type="evidence" value="ECO:0007669"/>
    <property type="project" value="InterPro"/>
</dbReference>
<dbReference type="Pfam" id="PF12833">
    <property type="entry name" value="HTH_18"/>
    <property type="match status" value="1"/>
</dbReference>
<dbReference type="RefSeq" id="WP_090084310.1">
    <property type="nucleotide sequence ID" value="NZ_FOMR01000005.1"/>
</dbReference>
<feature type="domain" description="HTH araC/xylS-type" evidence="4">
    <location>
        <begin position="168"/>
        <end position="265"/>
    </location>
</feature>
<evidence type="ECO:0000259" key="4">
    <source>
        <dbReference type="PROSITE" id="PS01124"/>
    </source>
</evidence>
<organism evidence="5 6">
    <name type="scientific">Lentibacillus persicus</name>
    <dbReference type="NCBI Taxonomy" id="640948"/>
    <lineage>
        <taxon>Bacteria</taxon>
        <taxon>Bacillati</taxon>
        <taxon>Bacillota</taxon>
        <taxon>Bacilli</taxon>
        <taxon>Bacillales</taxon>
        <taxon>Bacillaceae</taxon>
        <taxon>Lentibacillus</taxon>
    </lineage>
</organism>
<gene>
    <name evidence="5" type="ORF">SAMN05216238_105129</name>
</gene>
<dbReference type="PANTHER" id="PTHR43280">
    <property type="entry name" value="ARAC-FAMILY TRANSCRIPTIONAL REGULATOR"/>
    <property type="match status" value="1"/>
</dbReference>
<dbReference type="InterPro" id="IPR009057">
    <property type="entry name" value="Homeodomain-like_sf"/>
</dbReference>
<dbReference type="STRING" id="640948.SAMN05216238_105129"/>
<evidence type="ECO:0000313" key="5">
    <source>
        <dbReference type="EMBL" id="SFD88455.1"/>
    </source>
</evidence>
<dbReference type="Gene3D" id="1.10.10.60">
    <property type="entry name" value="Homeodomain-like"/>
    <property type="match status" value="2"/>
</dbReference>
<dbReference type="InterPro" id="IPR011051">
    <property type="entry name" value="RmlC_Cupin_sf"/>
</dbReference>
<dbReference type="Proteomes" id="UP000199474">
    <property type="component" value="Unassembled WGS sequence"/>
</dbReference>
<dbReference type="PANTHER" id="PTHR43280:SF28">
    <property type="entry name" value="HTH-TYPE TRANSCRIPTIONAL ACTIVATOR RHAS"/>
    <property type="match status" value="1"/>
</dbReference>
<evidence type="ECO:0000256" key="3">
    <source>
        <dbReference type="ARBA" id="ARBA00023163"/>
    </source>
</evidence>
<evidence type="ECO:0000256" key="1">
    <source>
        <dbReference type="ARBA" id="ARBA00023015"/>
    </source>
</evidence>
<evidence type="ECO:0000256" key="2">
    <source>
        <dbReference type="ARBA" id="ARBA00023125"/>
    </source>
</evidence>
<keyword evidence="1" id="KW-0805">Transcription regulation</keyword>
<dbReference type="InterPro" id="IPR014710">
    <property type="entry name" value="RmlC-like_jellyroll"/>
</dbReference>
<dbReference type="PROSITE" id="PS01124">
    <property type="entry name" value="HTH_ARAC_FAMILY_2"/>
    <property type="match status" value="1"/>
</dbReference>
<dbReference type="EMBL" id="FOMR01000005">
    <property type="protein sequence ID" value="SFD88455.1"/>
    <property type="molecule type" value="Genomic_DNA"/>
</dbReference>
<dbReference type="SMART" id="SM00342">
    <property type="entry name" value="HTH_ARAC"/>
    <property type="match status" value="1"/>
</dbReference>
<dbReference type="AlphaFoldDB" id="A0A1I1W047"/>
<proteinExistence type="predicted"/>
<name>A0A1I1W047_9BACI</name>
<keyword evidence="3" id="KW-0804">Transcription</keyword>
<dbReference type="GO" id="GO:0043565">
    <property type="term" value="F:sequence-specific DNA binding"/>
    <property type="evidence" value="ECO:0007669"/>
    <property type="project" value="InterPro"/>
</dbReference>
<dbReference type="Gene3D" id="2.60.120.10">
    <property type="entry name" value="Jelly Rolls"/>
    <property type="match status" value="1"/>
</dbReference>
<evidence type="ECO:0000313" key="6">
    <source>
        <dbReference type="Proteomes" id="UP000199474"/>
    </source>
</evidence>
<accession>A0A1I1W047</accession>
<reference evidence="6" key="1">
    <citation type="submission" date="2016-10" db="EMBL/GenBank/DDBJ databases">
        <authorList>
            <person name="Varghese N."/>
            <person name="Submissions S."/>
        </authorList>
    </citation>
    <scope>NUCLEOTIDE SEQUENCE [LARGE SCALE GENOMIC DNA]</scope>
    <source>
        <strain evidence="6">DSM 22530</strain>
    </source>
</reference>
<dbReference type="SUPFAM" id="SSF51182">
    <property type="entry name" value="RmlC-like cupins"/>
    <property type="match status" value="1"/>
</dbReference>
<keyword evidence="2" id="KW-0238">DNA-binding</keyword>